<keyword evidence="1" id="KW-0732">Signal</keyword>
<feature type="signal peptide" evidence="1">
    <location>
        <begin position="1"/>
        <end position="22"/>
    </location>
</feature>
<evidence type="ECO:0000313" key="2">
    <source>
        <dbReference type="EMBL" id="SMO63792.1"/>
    </source>
</evidence>
<organism evidence="2 3">
    <name type="scientific">Gracilimonas mengyeensis</name>
    <dbReference type="NCBI Taxonomy" id="1302730"/>
    <lineage>
        <taxon>Bacteria</taxon>
        <taxon>Pseudomonadati</taxon>
        <taxon>Balneolota</taxon>
        <taxon>Balneolia</taxon>
        <taxon>Balneolales</taxon>
        <taxon>Balneolaceae</taxon>
        <taxon>Gracilimonas</taxon>
    </lineage>
</organism>
<evidence type="ECO:0000313" key="3">
    <source>
        <dbReference type="Proteomes" id="UP000317557"/>
    </source>
</evidence>
<dbReference type="Proteomes" id="UP000317557">
    <property type="component" value="Unassembled WGS sequence"/>
</dbReference>
<name>A0A521CWJ7_9BACT</name>
<dbReference type="OrthoDB" id="1524319at2"/>
<dbReference type="EMBL" id="FXTP01000006">
    <property type="protein sequence ID" value="SMO63792.1"/>
    <property type="molecule type" value="Genomic_DNA"/>
</dbReference>
<feature type="chain" id="PRO_5021847088" evidence="1">
    <location>
        <begin position="23"/>
        <end position="168"/>
    </location>
</feature>
<protein>
    <submittedName>
        <fullName evidence="2">Uncharacterized protein</fullName>
    </submittedName>
</protein>
<dbReference type="RefSeq" id="WP_142454191.1">
    <property type="nucleotide sequence ID" value="NZ_FXTP01000006.1"/>
</dbReference>
<accession>A0A521CWJ7</accession>
<gene>
    <name evidence="2" type="ORF">SAMN06265219_106168</name>
</gene>
<keyword evidence="3" id="KW-1185">Reference proteome</keyword>
<proteinExistence type="predicted"/>
<evidence type="ECO:0000256" key="1">
    <source>
        <dbReference type="SAM" id="SignalP"/>
    </source>
</evidence>
<dbReference type="AlphaFoldDB" id="A0A521CWJ7"/>
<reference evidence="2 3" key="1">
    <citation type="submission" date="2017-05" db="EMBL/GenBank/DDBJ databases">
        <authorList>
            <person name="Varghese N."/>
            <person name="Submissions S."/>
        </authorList>
    </citation>
    <scope>NUCLEOTIDE SEQUENCE [LARGE SCALE GENOMIC DNA]</scope>
    <source>
        <strain evidence="2 3">DSM 21985</strain>
    </source>
</reference>
<sequence length="168" mass="19321">MCYRTILLVLILGFCFTAISYAQNEVMREQDSLYGIQEFGVVVNIEKPNRLDDEISLKVDSVRSLLLKEIDDLPVTILEDQTLRESDQFPILHLHINVMYTEIGVYPFTAELKFYQPVKLPLNKDNRTMGATWHDSFIGVVSPDLINYIAQQSVNLTGNFRDAYWAVN</sequence>